<dbReference type="PANTHER" id="PTHR35446">
    <property type="entry name" value="SI:CH211-175M2.5"/>
    <property type="match status" value="1"/>
</dbReference>
<dbReference type="RefSeq" id="WP_179845269.1">
    <property type="nucleotide sequence ID" value="NZ_JACCBA010000001.1"/>
</dbReference>
<keyword evidence="3" id="KW-1185">Reference proteome</keyword>
<evidence type="ECO:0000313" key="3">
    <source>
        <dbReference type="Proteomes" id="UP000529783"/>
    </source>
</evidence>
<dbReference type="Pfam" id="PF02627">
    <property type="entry name" value="CMD"/>
    <property type="match status" value="1"/>
</dbReference>
<dbReference type="EMBL" id="JACCBA010000001">
    <property type="protein sequence ID" value="NYD48335.1"/>
    <property type="molecule type" value="Genomic_DNA"/>
</dbReference>
<dbReference type="AlphaFoldDB" id="A0A7Y9EJG9"/>
<dbReference type="InterPro" id="IPR003779">
    <property type="entry name" value="CMD-like"/>
</dbReference>
<proteinExistence type="predicted"/>
<reference evidence="2 3" key="1">
    <citation type="submission" date="2020-07" db="EMBL/GenBank/DDBJ databases">
        <title>Sequencing the genomes of 1000 actinobacteria strains.</title>
        <authorList>
            <person name="Klenk H.-P."/>
        </authorList>
    </citation>
    <scope>NUCLEOTIDE SEQUENCE [LARGE SCALE GENOMIC DNA]</scope>
    <source>
        <strain evidence="2 3">DSM 40398</strain>
    </source>
</reference>
<keyword evidence="2" id="KW-0575">Peroxidase</keyword>
<dbReference type="InterPro" id="IPR029032">
    <property type="entry name" value="AhpD-like"/>
</dbReference>
<sequence length="193" mass="21147">MRLDILDHGYSPKTKLLFALIRLISRHPVPDAAKLVFYRPDFYGARAKAFTHEAMRGPSDWSVGDRELMAAFVSQVNETAFCVRAHTATASRAYQDGPRVAAVLADLESAPIEEPLRATLRMLGKLTREGTIGAEDMREVLAAGASPRQIEDALAVCAAFNVTDRLADAFGFALLTPEGFEAGADHLLRRGYR</sequence>
<evidence type="ECO:0000313" key="2">
    <source>
        <dbReference type="EMBL" id="NYD48335.1"/>
    </source>
</evidence>
<comment type="caution">
    <text evidence="2">The sequence shown here is derived from an EMBL/GenBank/DDBJ whole genome shotgun (WGS) entry which is preliminary data.</text>
</comment>
<organism evidence="2 3">
    <name type="scientific">Actinomadura luteofluorescens</name>
    <dbReference type="NCBI Taxonomy" id="46163"/>
    <lineage>
        <taxon>Bacteria</taxon>
        <taxon>Bacillati</taxon>
        <taxon>Actinomycetota</taxon>
        <taxon>Actinomycetes</taxon>
        <taxon>Streptosporangiales</taxon>
        <taxon>Thermomonosporaceae</taxon>
        <taxon>Actinomadura</taxon>
    </lineage>
</organism>
<gene>
    <name evidence="2" type="ORF">BJY14_004318</name>
</gene>
<name>A0A7Y9EJG9_9ACTN</name>
<dbReference type="PANTHER" id="PTHR35446:SF2">
    <property type="entry name" value="CARBOXYMUCONOLACTONE DECARBOXYLASE-LIKE DOMAIN-CONTAINING PROTEIN"/>
    <property type="match status" value="1"/>
</dbReference>
<dbReference type="GO" id="GO:0051920">
    <property type="term" value="F:peroxiredoxin activity"/>
    <property type="evidence" value="ECO:0007669"/>
    <property type="project" value="InterPro"/>
</dbReference>
<feature type="domain" description="Carboxymuconolactone decarboxylase-like" evidence="1">
    <location>
        <begin position="48"/>
        <end position="109"/>
    </location>
</feature>
<evidence type="ECO:0000259" key="1">
    <source>
        <dbReference type="Pfam" id="PF02627"/>
    </source>
</evidence>
<dbReference type="Proteomes" id="UP000529783">
    <property type="component" value="Unassembled WGS sequence"/>
</dbReference>
<protein>
    <submittedName>
        <fullName evidence="2">Putative peroxidase-related enzyme</fullName>
    </submittedName>
</protein>
<dbReference type="Gene3D" id="1.20.1290.10">
    <property type="entry name" value="AhpD-like"/>
    <property type="match status" value="1"/>
</dbReference>
<dbReference type="SUPFAM" id="SSF69118">
    <property type="entry name" value="AhpD-like"/>
    <property type="match status" value="1"/>
</dbReference>
<keyword evidence="2" id="KW-0560">Oxidoreductase</keyword>
<accession>A0A7Y9EJG9</accession>